<sequence length="380" mass="41789">MVQLLPRSENHGPMPDRGPIGIRLLWTLTSLAFVTSLLRVYVRLRDHKFRWDDVFVICAMTCFISWSVVLTLYTNRGGLEHIDDVAKTGPDNVAIVLFLNWLSQVFGIVGVAAGRISVSALLLGMIKSTELRWQRMFLWLVPITLTALIAMSCLTLASAQCSPANALWDKRVQGKCIDPKVIAGFGTFTGAFDTFADASLAVIPATIFWQLNNTMTEKFQLTIIFVLNILTCIFSGIKTQSFVELGNRTDQAWATHDIFAWATGELFLVIVCSTIPALYFVLHCVRQAAGSIGGNVTTHGSAKPVSKIPSDATVTDTELSDMAFMSVKTRTTIEKGLKRSESADHLVEQGGLPEHGVRVDVMYDVRRDTRPNTACSNGLA</sequence>
<evidence type="ECO:0000313" key="9">
    <source>
        <dbReference type="Proteomes" id="UP001562357"/>
    </source>
</evidence>
<comment type="subcellular location">
    <subcellularLocation>
        <location evidence="1">Membrane</location>
        <topology evidence="1">Multi-pass membrane protein</topology>
    </subcellularLocation>
</comment>
<evidence type="ECO:0000256" key="1">
    <source>
        <dbReference type="ARBA" id="ARBA00004141"/>
    </source>
</evidence>
<evidence type="ECO:0000256" key="5">
    <source>
        <dbReference type="ARBA" id="ARBA00038359"/>
    </source>
</evidence>
<keyword evidence="3 6" id="KW-1133">Transmembrane helix</keyword>
<keyword evidence="9" id="KW-1185">Reference proteome</keyword>
<name>A0ABQ0CTL6_9HYPO</name>
<evidence type="ECO:0000256" key="6">
    <source>
        <dbReference type="SAM" id="Phobius"/>
    </source>
</evidence>
<reference evidence="9" key="1">
    <citation type="submission" date="2024-06" db="EMBL/GenBank/DDBJ databases">
        <title>Draft Genome Sequences of Epichloe bromicola Strains Isolated from Elymus ciliaris.</title>
        <authorList>
            <consortium name="Epichloe bromicola genome sequencing consortium"/>
            <person name="Miura A."/>
            <person name="Imano S."/>
            <person name="Ashida A."/>
            <person name="Sato I."/>
            <person name="Chiba S."/>
            <person name="Tanaka A."/>
            <person name="Camagna M."/>
            <person name="Takemoto D."/>
        </authorList>
    </citation>
    <scope>NUCLEOTIDE SEQUENCE [LARGE SCALE GENOMIC DNA]</scope>
    <source>
        <strain evidence="9">DP</strain>
    </source>
</reference>
<dbReference type="Pfam" id="PF20684">
    <property type="entry name" value="Fung_rhodopsin"/>
    <property type="match status" value="1"/>
</dbReference>
<feature type="domain" description="Rhodopsin" evidence="7">
    <location>
        <begin position="38"/>
        <end position="282"/>
    </location>
</feature>
<feature type="transmembrane region" description="Helical" evidence="6">
    <location>
        <begin position="93"/>
        <end position="124"/>
    </location>
</feature>
<feature type="transmembrane region" description="Helical" evidence="6">
    <location>
        <begin position="20"/>
        <end position="42"/>
    </location>
</feature>
<evidence type="ECO:0000256" key="3">
    <source>
        <dbReference type="ARBA" id="ARBA00022989"/>
    </source>
</evidence>
<proteinExistence type="inferred from homology"/>
<dbReference type="InterPro" id="IPR052337">
    <property type="entry name" value="SAT4-like"/>
</dbReference>
<protein>
    <recommendedName>
        <fullName evidence="7">Rhodopsin domain-containing protein</fullName>
    </recommendedName>
</protein>
<gene>
    <name evidence="8" type="primary">g5076</name>
    <name evidence="8" type="ORF">EsDP_00005076</name>
</gene>
<feature type="transmembrane region" description="Helical" evidence="6">
    <location>
        <begin position="54"/>
        <end position="73"/>
    </location>
</feature>
<feature type="transmembrane region" description="Helical" evidence="6">
    <location>
        <begin position="219"/>
        <end position="237"/>
    </location>
</feature>
<keyword evidence="4 6" id="KW-0472">Membrane</keyword>
<feature type="transmembrane region" description="Helical" evidence="6">
    <location>
        <begin position="258"/>
        <end position="282"/>
    </location>
</feature>
<keyword evidence="2 6" id="KW-0812">Transmembrane</keyword>
<accession>A0ABQ0CTL6</accession>
<evidence type="ECO:0000313" key="8">
    <source>
        <dbReference type="EMBL" id="GAB0136785.1"/>
    </source>
</evidence>
<dbReference type="Proteomes" id="UP001562357">
    <property type="component" value="Unassembled WGS sequence"/>
</dbReference>
<comment type="similarity">
    <text evidence="5">Belongs to the SAT4 family.</text>
</comment>
<dbReference type="InterPro" id="IPR049326">
    <property type="entry name" value="Rhodopsin_dom_fungi"/>
</dbReference>
<organism evidence="8 9">
    <name type="scientific">Epichloe bromicola</name>
    <dbReference type="NCBI Taxonomy" id="79588"/>
    <lineage>
        <taxon>Eukaryota</taxon>
        <taxon>Fungi</taxon>
        <taxon>Dikarya</taxon>
        <taxon>Ascomycota</taxon>
        <taxon>Pezizomycotina</taxon>
        <taxon>Sordariomycetes</taxon>
        <taxon>Hypocreomycetidae</taxon>
        <taxon>Hypocreales</taxon>
        <taxon>Clavicipitaceae</taxon>
        <taxon>Epichloe</taxon>
    </lineage>
</organism>
<dbReference type="PANTHER" id="PTHR33048:SF47">
    <property type="entry name" value="INTEGRAL MEMBRANE PROTEIN-RELATED"/>
    <property type="match status" value="1"/>
</dbReference>
<dbReference type="EMBL" id="BAAFGZ010000220">
    <property type="protein sequence ID" value="GAB0136785.1"/>
    <property type="molecule type" value="Genomic_DNA"/>
</dbReference>
<comment type="caution">
    <text evidence="8">The sequence shown here is derived from an EMBL/GenBank/DDBJ whole genome shotgun (WGS) entry which is preliminary data.</text>
</comment>
<dbReference type="PANTHER" id="PTHR33048">
    <property type="entry name" value="PTH11-LIKE INTEGRAL MEMBRANE PROTEIN (AFU_ORTHOLOGUE AFUA_5G11245)"/>
    <property type="match status" value="1"/>
</dbReference>
<evidence type="ECO:0000256" key="4">
    <source>
        <dbReference type="ARBA" id="ARBA00023136"/>
    </source>
</evidence>
<evidence type="ECO:0000256" key="2">
    <source>
        <dbReference type="ARBA" id="ARBA00022692"/>
    </source>
</evidence>
<feature type="transmembrane region" description="Helical" evidence="6">
    <location>
        <begin position="136"/>
        <end position="159"/>
    </location>
</feature>
<evidence type="ECO:0000259" key="7">
    <source>
        <dbReference type="Pfam" id="PF20684"/>
    </source>
</evidence>